<feature type="transmembrane region" description="Helical" evidence="2">
    <location>
        <begin position="144"/>
        <end position="162"/>
    </location>
</feature>
<dbReference type="OrthoDB" id="10649515at2759"/>
<dbReference type="Proteomes" id="UP000694843">
    <property type="component" value="Unplaced"/>
</dbReference>
<dbReference type="RefSeq" id="XP_018019203.1">
    <property type="nucleotide sequence ID" value="XM_018163714.2"/>
</dbReference>
<dbReference type="GeneID" id="108675685"/>
<reference evidence="5" key="1">
    <citation type="submission" date="2025-08" db="UniProtKB">
        <authorList>
            <consortium name="RefSeq"/>
        </authorList>
    </citation>
    <scope>IDENTIFICATION</scope>
    <source>
        <tissue evidence="5">Whole organism</tissue>
    </source>
</reference>
<evidence type="ECO:0000256" key="2">
    <source>
        <dbReference type="SAM" id="Phobius"/>
    </source>
</evidence>
<feature type="signal peptide" evidence="3">
    <location>
        <begin position="1"/>
        <end position="19"/>
    </location>
</feature>
<name>A0A8B7NZK2_HYAAZ</name>
<accession>A0A8B7NZK2</accession>
<keyword evidence="2" id="KW-1133">Transmembrane helix</keyword>
<dbReference type="KEGG" id="hazt:108675685"/>
<protein>
    <submittedName>
        <fullName evidence="5">Uncharacterized protein LOC108675685</fullName>
    </submittedName>
</protein>
<evidence type="ECO:0000313" key="5">
    <source>
        <dbReference type="RefSeq" id="XP_018019203.1"/>
    </source>
</evidence>
<proteinExistence type="predicted"/>
<evidence type="ECO:0000256" key="3">
    <source>
        <dbReference type="SAM" id="SignalP"/>
    </source>
</evidence>
<feature type="chain" id="PRO_5034257098" evidence="3">
    <location>
        <begin position="20"/>
        <end position="281"/>
    </location>
</feature>
<keyword evidence="4" id="KW-1185">Reference proteome</keyword>
<dbReference type="AlphaFoldDB" id="A0A8B7NZK2"/>
<keyword evidence="3" id="KW-0732">Signal</keyword>
<sequence length="281" mass="31243">MYYITRLLLTCVCVNFIAGLEQNNKSDISYDFEHHSSKKYDAGVQEFNIKEDNASEPVNTNLLYPDYWQDDSPFEETARFAAISPEFYASTFGNSLLSIYTASVLFRNSSTIAAAPIVLTVSLLAAFGAGVGALLGIVLVPIQIANQILAIIALALVVAFIIEEASIYKYLKKNYFGGDYEDETYYAVQPISYPQDYGRREGQEDPGEDEALTAQDWSPAGGSTSPPSSVATSGQRNRIDEAARQVYSALNKYDHRNQYKALAHKKFRGSEPDKYFSQMFS</sequence>
<gene>
    <name evidence="5" type="primary">LOC108675685</name>
</gene>
<keyword evidence="2" id="KW-0472">Membrane</keyword>
<evidence type="ECO:0000313" key="4">
    <source>
        <dbReference type="Proteomes" id="UP000694843"/>
    </source>
</evidence>
<organism evidence="4 5">
    <name type="scientific">Hyalella azteca</name>
    <name type="common">Amphipod</name>
    <dbReference type="NCBI Taxonomy" id="294128"/>
    <lineage>
        <taxon>Eukaryota</taxon>
        <taxon>Metazoa</taxon>
        <taxon>Ecdysozoa</taxon>
        <taxon>Arthropoda</taxon>
        <taxon>Crustacea</taxon>
        <taxon>Multicrustacea</taxon>
        <taxon>Malacostraca</taxon>
        <taxon>Eumalacostraca</taxon>
        <taxon>Peracarida</taxon>
        <taxon>Amphipoda</taxon>
        <taxon>Senticaudata</taxon>
        <taxon>Talitrida</taxon>
        <taxon>Talitroidea</taxon>
        <taxon>Hyalellidae</taxon>
        <taxon>Hyalella</taxon>
    </lineage>
</organism>
<feature type="region of interest" description="Disordered" evidence="1">
    <location>
        <begin position="197"/>
        <end position="238"/>
    </location>
</feature>
<evidence type="ECO:0000256" key="1">
    <source>
        <dbReference type="SAM" id="MobiDB-lite"/>
    </source>
</evidence>
<feature type="compositionally biased region" description="Low complexity" evidence="1">
    <location>
        <begin position="218"/>
        <end position="234"/>
    </location>
</feature>
<keyword evidence="2" id="KW-0812">Transmembrane</keyword>
<feature type="transmembrane region" description="Helical" evidence="2">
    <location>
        <begin position="113"/>
        <end position="138"/>
    </location>
</feature>